<evidence type="ECO:0000313" key="3">
    <source>
        <dbReference type="Proteomes" id="UP001378592"/>
    </source>
</evidence>
<keyword evidence="3" id="KW-1185">Reference proteome</keyword>
<protein>
    <submittedName>
        <fullName evidence="2">Uncharacterized protein</fullName>
    </submittedName>
</protein>
<organism evidence="2 3">
    <name type="scientific">Gryllus longicercus</name>
    <dbReference type="NCBI Taxonomy" id="2509291"/>
    <lineage>
        <taxon>Eukaryota</taxon>
        <taxon>Metazoa</taxon>
        <taxon>Ecdysozoa</taxon>
        <taxon>Arthropoda</taxon>
        <taxon>Hexapoda</taxon>
        <taxon>Insecta</taxon>
        <taxon>Pterygota</taxon>
        <taxon>Neoptera</taxon>
        <taxon>Polyneoptera</taxon>
        <taxon>Orthoptera</taxon>
        <taxon>Ensifera</taxon>
        <taxon>Gryllidea</taxon>
        <taxon>Grylloidea</taxon>
        <taxon>Gryllidae</taxon>
        <taxon>Gryllinae</taxon>
        <taxon>Gryllus</taxon>
    </lineage>
</organism>
<evidence type="ECO:0000313" key="2">
    <source>
        <dbReference type="EMBL" id="KAK7866389.1"/>
    </source>
</evidence>
<comment type="caution">
    <text evidence="2">The sequence shown here is derived from an EMBL/GenBank/DDBJ whole genome shotgun (WGS) entry which is preliminary data.</text>
</comment>
<dbReference type="AlphaFoldDB" id="A0AAN9VJZ1"/>
<evidence type="ECO:0000256" key="1">
    <source>
        <dbReference type="SAM" id="MobiDB-lite"/>
    </source>
</evidence>
<gene>
    <name evidence="2" type="ORF">R5R35_009815</name>
</gene>
<feature type="region of interest" description="Disordered" evidence="1">
    <location>
        <begin position="143"/>
        <end position="174"/>
    </location>
</feature>
<proteinExistence type="predicted"/>
<reference evidence="2 3" key="1">
    <citation type="submission" date="2024-03" db="EMBL/GenBank/DDBJ databases">
        <title>The genome assembly and annotation of the cricket Gryllus longicercus Weissman &amp; Gray.</title>
        <authorList>
            <person name="Szrajer S."/>
            <person name="Gray D."/>
            <person name="Ylla G."/>
        </authorList>
    </citation>
    <scope>NUCLEOTIDE SEQUENCE [LARGE SCALE GENOMIC DNA]</scope>
    <source>
        <strain evidence="2">DAG 2021-001</strain>
        <tissue evidence="2">Whole body minus gut</tissue>
    </source>
</reference>
<accession>A0AAN9VJZ1</accession>
<dbReference type="EMBL" id="JAZDUA010000148">
    <property type="protein sequence ID" value="KAK7866389.1"/>
    <property type="molecule type" value="Genomic_DNA"/>
</dbReference>
<dbReference type="Proteomes" id="UP001378592">
    <property type="component" value="Unassembled WGS sequence"/>
</dbReference>
<sequence>MRSPCLVYKRHRNPLLRTEFADSAAGASHALHGQSSLRTTRTVADMSATITFLLVLVTSAIARPTVDSNSSVSFDGEGRSDALPTTSVAAASDGAAGARGAGEEMGPEADLADLRSAEAMAGAETVAFRPLFVHRDRVARYGSKARVRRQAPRRQPPRQRTAPIRPFRKGRKPLQILY</sequence>
<feature type="region of interest" description="Disordered" evidence="1">
    <location>
        <begin position="67"/>
        <end position="86"/>
    </location>
</feature>
<name>A0AAN9VJZ1_9ORTH</name>
<feature type="compositionally biased region" description="Basic residues" evidence="1">
    <location>
        <begin position="143"/>
        <end position="157"/>
    </location>
</feature>